<dbReference type="PANTHER" id="PTHR33885:SF3">
    <property type="entry name" value="PHAGE SHOCK PROTEIN C"/>
    <property type="match status" value="1"/>
</dbReference>
<dbReference type="GO" id="GO:0005886">
    <property type="term" value="C:plasma membrane"/>
    <property type="evidence" value="ECO:0007669"/>
    <property type="project" value="UniProtKB-SubCell"/>
</dbReference>
<gene>
    <name evidence="8" type="ORF">M992_2131</name>
</gene>
<sequence length="118" mass="13376">MNNLQNRKLYRLSDNRMLGGVCSGIAQYLGMPAALVRILAVIALFSSFGLTLIVYVAMCFFLESAPQDYQQTAEGGPEVNHLINEIDHQLNSGEIRLRQMERYITSDSYSINNKFRQL</sequence>
<evidence type="ECO:0000256" key="3">
    <source>
        <dbReference type="ARBA" id="ARBA00022692"/>
    </source>
</evidence>
<keyword evidence="3 6" id="KW-0812">Transmembrane</keyword>
<dbReference type="OrthoDB" id="7359894at2"/>
<dbReference type="PANTHER" id="PTHR33885">
    <property type="entry name" value="PHAGE SHOCK PROTEIN C"/>
    <property type="match status" value="1"/>
</dbReference>
<evidence type="ECO:0000256" key="2">
    <source>
        <dbReference type="ARBA" id="ARBA00022475"/>
    </source>
</evidence>
<dbReference type="EMBL" id="LGAA01000019">
    <property type="protein sequence ID" value="KPD02419.1"/>
    <property type="molecule type" value="Genomic_DNA"/>
</dbReference>
<dbReference type="InterPro" id="IPR014320">
    <property type="entry name" value="Phageshock_PspC"/>
</dbReference>
<evidence type="ECO:0000313" key="9">
    <source>
        <dbReference type="Proteomes" id="UP000053226"/>
    </source>
</evidence>
<keyword evidence="2" id="KW-1003">Cell membrane</keyword>
<evidence type="ECO:0000259" key="7">
    <source>
        <dbReference type="Pfam" id="PF04024"/>
    </source>
</evidence>
<keyword evidence="4 6" id="KW-1133">Transmembrane helix</keyword>
<evidence type="ECO:0000256" key="1">
    <source>
        <dbReference type="ARBA" id="ARBA00004162"/>
    </source>
</evidence>
<comment type="caution">
    <text evidence="8">The sequence shown here is derived from an EMBL/GenBank/DDBJ whole genome shotgun (WGS) entry which is preliminary data.</text>
</comment>
<name>A0A0N0Z7A6_9GAMM</name>
<keyword evidence="5 6" id="KW-0472">Membrane</keyword>
<protein>
    <submittedName>
        <fullName evidence="8">Phage shock protein C</fullName>
    </submittedName>
</protein>
<proteinExistence type="predicted"/>
<feature type="transmembrane region" description="Helical" evidence="6">
    <location>
        <begin position="38"/>
        <end position="62"/>
    </location>
</feature>
<dbReference type="Pfam" id="PF04024">
    <property type="entry name" value="PspC"/>
    <property type="match status" value="1"/>
</dbReference>
<evidence type="ECO:0000256" key="5">
    <source>
        <dbReference type="ARBA" id="ARBA00023136"/>
    </source>
</evidence>
<accession>A0A0N0Z7A6</accession>
<keyword evidence="9" id="KW-1185">Reference proteome</keyword>
<dbReference type="Proteomes" id="UP000053226">
    <property type="component" value="Unassembled WGS sequence"/>
</dbReference>
<evidence type="ECO:0000313" key="8">
    <source>
        <dbReference type="EMBL" id="KPD02419.1"/>
    </source>
</evidence>
<dbReference type="AlphaFoldDB" id="A0A0N0Z7A6"/>
<dbReference type="InterPro" id="IPR007168">
    <property type="entry name" value="Phageshock_PspC_N"/>
</dbReference>
<evidence type="ECO:0000256" key="6">
    <source>
        <dbReference type="SAM" id="Phobius"/>
    </source>
</evidence>
<feature type="domain" description="Phage shock protein PspC N-terminal" evidence="7">
    <location>
        <begin position="7"/>
        <end position="64"/>
    </location>
</feature>
<comment type="subcellular location">
    <subcellularLocation>
        <location evidence="1">Cell membrane</location>
        <topology evidence="1">Single-pass membrane protein</topology>
    </subcellularLocation>
</comment>
<dbReference type="NCBIfam" id="TIGR02978">
    <property type="entry name" value="phageshock_pspC"/>
    <property type="match status" value="1"/>
</dbReference>
<dbReference type="RefSeq" id="WP_053908587.1">
    <property type="nucleotide sequence ID" value="NZ_CAWMUS010000019.1"/>
</dbReference>
<organism evidence="8 9">
    <name type="scientific">Moellerella wisconsensis ATCC 35017</name>
    <dbReference type="NCBI Taxonomy" id="1354267"/>
    <lineage>
        <taxon>Bacteria</taxon>
        <taxon>Pseudomonadati</taxon>
        <taxon>Pseudomonadota</taxon>
        <taxon>Gammaproteobacteria</taxon>
        <taxon>Enterobacterales</taxon>
        <taxon>Morganellaceae</taxon>
        <taxon>Moellerella</taxon>
    </lineage>
</organism>
<dbReference type="InterPro" id="IPR052027">
    <property type="entry name" value="PspC"/>
</dbReference>
<evidence type="ECO:0000256" key="4">
    <source>
        <dbReference type="ARBA" id="ARBA00022989"/>
    </source>
</evidence>
<reference evidence="8 9" key="1">
    <citation type="submission" date="2015-07" db="EMBL/GenBank/DDBJ databases">
        <title>ATOL: Assembling a taxonomically balanced genome-scale reconstruction of the evolutionary history of the Enterobacteriaceae.</title>
        <authorList>
            <person name="Plunkett G.III."/>
            <person name="Neeno-Eckwall E.C."/>
            <person name="Glasner J.D."/>
            <person name="Perna N.T."/>
        </authorList>
    </citation>
    <scope>NUCLEOTIDE SEQUENCE [LARGE SCALE GENOMIC DNA]</scope>
    <source>
        <strain evidence="8 9">ATCC 35017</strain>
    </source>
</reference>